<comment type="caution">
    <text evidence="5">The sequence shown here is derived from an EMBL/GenBank/DDBJ whole genome shotgun (WGS) entry which is preliminary data.</text>
</comment>
<dbReference type="AlphaFoldDB" id="A0A0W8BZ68"/>
<organism evidence="5 6">
    <name type="scientific">Phytophthora nicotianae</name>
    <name type="common">Potato buckeye rot agent</name>
    <name type="synonym">Phytophthora parasitica</name>
    <dbReference type="NCBI Taxonomy" id="4792"/>
    <lineage>
        <taxon>Eukaryota</taxon>
        <taxon>Sar</taxon>
        <taxon>Stramenopiles</taxon>
        <taxon>Oomycota</taxon>
        <taxon>Peronosporomycetes</taxon>
        <taxon>Peronosporales</taxon>
        <taxon>Peronosporaceae</taxon>
        <taxon>Phytophthora</taxon>
    </lineage>
</organism>
<reference evidence="5 6" key="1">
    <citation type="submission" date="2015-11" db="EMBL/GenBank/DDBJ databases">
        <title>Genomes and virulence difference between two physiological races of Phytophthora nicotianae.</title>
        <authorList>
            <person name="Liu H."/>
            <person name="Ma X."/>
            <person name="Yu H."/>
            <person name="Fang D."/>
            <person name="Li Y."/>
            <person name="Wang X."/>
            <person name="Wang W."/>
            <person name="Dong Y."/>
            <person name="Xiao B."/>
        </authorList>
    </citation>
    <scope>NUCLEOTIDE SEQUENCE [LARGE SCALE GENOMIC DNA]</scope>
    <source>
        <strain evidence="6">race 0</strain>
    </source>
</reference>
<dbReference type="STRING" id="4790.A0A0W8BZ68"/>
<protein>
    <recommendedName>
        <fullName evidence="7">Nucleolar GTP-binding protein 1</fullName>
    </recommendedName>
</protein>
<gene>
    <name evidence="5" type="ORF">AM587_10010531</name>
</gene>
<dbReference type="GO" id="GO:0005525">
    <property type="term" value="F:GTP binding"/>
    <property type="evidence" value="ECO:0007669"/>
    <property type="project" value="UniProtKB-KW"/>
</dbReference>
<dbReference type="EMBL" id="LNFO01005637">
    <property type="protein sequence ID" value="KUF77143.1"/>
    <property type="molecule type" value="Genomic_DNA"/>
</dbReference>
<dbReference type="PANTHER" id="PTHR45759">
    <property type="entry name" value="NUCLEOLAR GTP-BINDING PROTEIN 1"/>
    <property type="match status" value="1"/>
</dbReference>
<evidence type="ECO:0000259" key="4">
    <source>
        <dbReference type="Pfam" id="PF17835"/>
    </source>
</evidence>
<evidence type="ECO:0000313" key="6">
    <source>
        <dbReference type="Proteomes" id="UP000052943"/>
    </source>
</evidence>
<keyword evidence="1" id="KW-0547">Nucleotide-binding</keyword>
<proteinExistence type="predicted"/>
<feature type="domain" description="Nucleolar GTP-binding protein 1 Rossman-fold" evidence="3">
    <location>
        <begin position="292"/>
        <end position="352"/>
    </location>
</feature>
<dbReference type="InterPro" id="IPR041623">
    <property type="entry name" value="NOG1_N"/>
</dbReference>
<evidence type="ECO:0000256" key="1">
    <source>
        <dbReference type="ARBA" id="ARBA00023134"/>
    </source>
</evidence>
<evidence type="ECO:0000259" key="2">
    <source>
        <dbReference type="Pfam" id="PF01926"/>
    </source>
</evidence>
<feature type="domain" description="NOG1 N-terminal helical" evidence="4">
    <location>
        <begin position="14"/>
        <end position="170"/>
    </location>
</feature>
<dbReference type="InterPro" id="IPR027417">
    <property type="entry name" value="P-loop_NTPase"/>
</dbReference>
<dbReference type="Pfam" id="PF06858">
    <property type="entry name" value="NOG1"/>
    <property type="match status" value="1"/>
</dbReference>
<dbReference type="OrthoDB" id="415015at2759"/>
<evidence type="ECO:0000313" key="5">
    <source>
        <dbReference type="EMBL" id="KUF77143.1"/>
    </source>
</evidence>
<dbReference type="Gene3D" id="1.20.120.1190">
    <property type="match status" value="1"/>
</dbReference>
<name>A0A0W8BZ68_PHYNI</name>
<dbReference type="SUPFAM" id="SSF52540">
    <property type="entry name" value="P-loop containing nucleoside triphosphate hydrolases"/>
    <property type="match status" value="1"/>
</dbReference>
<dbReference type="Pfam" id="PF01926">
    <property type="entry name" value="MMR_HSR1"/>
    <property type="match status" value="1"/>
</dbReference>
<keyword evidence="1" id="KW-0342">GTP-binding</keyword>
<dbReference type="Pfam" id="PF17835">
    <property type="entry name" value="NOG1_N"/>
    <property type="match status" value="1"/>
</dbReference>
<sequence>MAKRVSAVAHGALQRLPYVRTASEIQEMKFWRAPVRESNRIVDPIKRAKNHTSRLINMQLGKLSSITRQASLDFPALRRMHAFEREVVVLTLGQGTYEKHIQKLRKVYAMLHNTGKQYERECQELRTKQEAVDCGLRCVEELRKIVDVNAGTLREAANMAKVLRGLPHVDLDKPIFAFVGAPNVGKSSLVRALSTASPEVDTIALIYCSCPIPTTSCQHHRGLTLYRSTVQVANYPFTTRGITMGHIFEEGISYQVMSVDNHLAKSTSYRNILQIADTPGLIFRPDETRNAIEKLAIAMMEKTQSSIGFVFDPTGSSGTPTADQILLRDELRHRVTAARPEHKWIDIISKIDQPSHDLASLKDRLGACFSVSAQTNEGLVELGDGIRQVLTESACEDGFLESK</sequence>
<dbReference type="Gene3D" id="3.40.50.300">
    <property type="entry name" value="P-loop containing nucleotide triphosphate hydrolases"/>
    <property type="match status" value="2"/>
</dbReference>
<feature type="domain" description="G" evidence="2">
    <location>
        <begin position="177"/>
        <end position="201"/>
    </location>
</feature>
<dbReference type="InterPro" id="IPR010674">
    <property type="entry name" value="NOG1_Rossman_fold_dom"/>
</dbReference>
<accession>A0A0W8BZ68</accession>
<evidence type="ECO:0008006" key="7">
    <source>
        <dbReference type="Google" id="ProtNLM"/>
    </source>
</evidence>
<dbReference type="InterPro" id="IPR006073">
    <property type="entry name" value="GTP-bd"/>
</dbReference>
<evidence type="ECO:0000259" key="3">
    <source>
        <dbReference type="Pfam" id="PF06858"/>
    </source>
</evidence>
<dbReference type="Proteomes" id="UP000052943">
    <property type="component" value="Unassembled WGS sequence"/>
</dbReference>